<accession>A0A1Y3AS47</accession>
<dbReference type="GO" id="GO:0008045">
    <property type="term" value="P:motor neuron axon guidance"/>
    <property type="evidence" value="ECO:0007669"/>
    <property type="project" value="TreeGrafter"/>
</dbReference>
<evidence type="ECO:0000256" key="1">
    <source>
        <dbReference type="PROSITE-ProRule" id="PRU00352"/>
    </source>
</evidence>
<reference evidence="3 4" key="1">
    <citation type="submission" date="2017-03" db="EMBL/GenBank/DDBJ databases">
        <title>Genome Survey of Euroglyphus maynei.</title>
        <authorList>
            <person name="Arlian L.G."/>
            <person name="Morgan M.S."/>
            <person name="Rider S.D."/>
        </authorList>
    </citation>
    <scope>NUCLEOTIDE SEQUENCE [LARGE SCALE GENOMIC DNA]</scope>
    <source>
        <strain evidence="3">Arlian Lab</strain>
        <tissue evidence="3">Whole body</tissue>
    </source>
</reference>
<dbReference type="OrthoDB" id="6434845at2759"/>
<dbReference type="PROSITE" id="PS51004">
    <property type="entry name" value="SEMA"/>
    <property type="match status" value="1"/>
</dbReference>
<dbReference type="PANTHER" id="PTHR22625:SF44">
    <property type="entry name" value="PLEXIN-B"/>
    <property type="match status" value="1"/>
</dbReference>
<dbReference type="GO" id="GO:0008360">
    <property type="term" value="P:regulation of cell shape"/>
    <property type="evidence" value="ECO:0007669"/>
    <property type="project" value="TreeGrafter"/>
</dbReference>
<feature type="non-terminal residue" evidence="3">
    <location>
        <position position="322"/>
    </location>
</feature>
<protein>
    <recommendedName>
        <fullName evidence="2">Sema domain-containing protein</fullName>
    </recommendedName>
</protein>
<proteinExistence type="predicted"/>
<feature type="domain" description="Sema" evidence="2">
    <location>
        <begin position="1"/>
        <end position="322"/>
    </location>
</feature>
<dbReference type="SUPFAM" id="SSF101912">
    <property type="entry name" value="Sema domain"/>
    <property type="match status" value="1"/>
</dbReference>
<organism evidence="3 4">
    <name type="scientific">Euroglyphus maynei</name>
    <name type="common">Mayne's house dust mite</name>
    <dbReference type="NCBI Taxonomy" id="6958"/>
    <lineage>
        <taxon>Eukaryota</taxon>
        <taxon>Metazoa</taxon>
        <taxon>Ecdysozoa</taxon>
        <taxon>Arthropoda</taxon>
        <taxon>Chelicerata</taxon>
        <taxon>Arachnida</taxon>
        <taxon>Acari</taxon>
        <taxon>Acariformes</taxon>
        <taxon>Sarcoptiformes</taxon>
        <taxon>Astigmata</taxon>
        <taxon>Psoroptidia</taxon>
        <taxon>Analgoidea</taxon>
        <taxon>Pyroglyphidae</taxon>
        <taxon>Pyroglyphinae</taxon>
        <taxon>Euroglyphus</taxon>
    </lineage>
</organism>
<dbReference type="GO" id="GO:0005886">
    <property type="term" value="C:plasma membrane"/>
    <property type="evidence" value="ECO:0007669"/>
    <property type="project" value="TreeGrafter"/>
</dbReference>
<dbReference type="InterPro" id="IPR015943">
    <property type="entry name" value="WD40/YVTN_repeat-like_dom_sf"/>
</dbReference>
<dbReference type="GO" id="GO:0050772">
    <property type="term" value="P:positive regulation of axonogenesis"/>
    <property type="evidence" value="ECO:0007669"/>
    <property type="project" value="TreeGrafter"/>
</dbReference>
<keyword evidence="4" id="KW-1185">Reference proteome</keyword>
<dbReference type="GO" id="GO:0030334">
    <property type="term" value="P:regulation of cell migration"/>
    <property type="evidence" value="ECO:0007669"/>
    <property type="project" value="TreeGrafter"/>
</dbReference>
<dbReference type="InterPro" id="IPR036352">
    <property type="entry name" value="Semap_dom_sf"/>
</dbReference>
<dbReference type="GO" id="GO:0002116">
    <property type="term" value="C:semaphorin receptor complex"/>
    <property type="evidence" value="ECO:0007669"/>
    <property type="project" value="TreeGrafter"/>
</dbReference>
<dbReference type="InterPro" id="IPR001627">
    <property type="entry name" value="Semap_dom"/>
</dbReference>
<evidence type="ECO:0000313" key="3">
    <source>
        <dbReference type="EMBL" id="OTF70276.1"/>
    </source>
</evidence>
<dbReference type="GO" id="GO:0017154">
    <property type="term" value="F:semaphorin receptor activity"/>
    <property type="evidence" value="ECO:0007669"/>
    <property type="project" value="InterPro"/>
</dbReference>
<gene>
    <name evidence="3" type="ORF">BLA29_006937</name>
</gene>
<evidence type="ECO:0000313" key="4">
    <source>
        <dbReference type="Proteomes" id="UP000194236"/>
    </source>
</evidence>
<comment type="caution">
    <text evidence="3">The sequence shown here is derived from an EMBL/GenBank/DDBJ whole genome shotgun (WGS) entry which is preliminary data.</text>
</comment>
<dbReference type="SMART" id="SM00630">
    <property type="entry name" value="Sema"/>
    <property type="match status" value="1"/>
</dbReference>
<dbReference type="GO" id="GO:0007162">
    <property type="term" value="P:negative regulation of cell adhesion"/>
    <property type="evidence" value="ECO:0007669"/>
    <property type="project" value="TreeGrafter"/>
</dbReference>
<dbReference type="InterPro" id="IPR031148">
    <property type="entry name" value="Plexin"/>
</dbReference>
<sequence length="322" mass="36338">MNHETEEATDYVLSRFVSPNPQSIRFERFTLIHPNSVTESRSLVIGATDWLLQLDYQSFALLHNRSMIGSGDEPKPYHCQALICDEQRNWLIACGTNGHGQCSIHDLNNISSILYEPKESVVSDNPNGSTVVLIGPGPILQSNMSNTALYVASTSNDHYRNEIVATRSLQVESLMQLVYADISSGTRLYLNNAIAGHFYLEYIYAFQSNGFTFFIVVESTQNRKDIITKLVRICQNDNRYYSYTEVPLRCHSNRTVSKARRAFHLRSPVESNLYEHLVVIFDASGSSSHNAVCMYQLSAIQAQIDANIAKCFDGQGFQNIHY</sequence>
<dbReference type="EMBL" id="MUJZ01066431">
    <property type="protein sequence ID" value="OTF70276.1"/>
    <property type="molecule type" value="Genomic_DNA"/>
</dbReference>
<dbReference type="AlphaFoldDB" id="A0A1Y3AS47"/>
<dbReference type="Gene3D" id="2.130.10.10">
    <property type="entry name" value="YVTN repeat-like/Quinoprotein amine dehydrogenase"/>
    <property type="match status" value="1"/>
</dbReference>
<dbReference type="Proteomes" id="UP000194236">
    <property type="component" value="Unassembled WGS sequence"/>
</dbReference>
<dbReference type="GO" id="GO:0097374">
    <property type="term" value="P:sensory neuron axon guidance"/>
    <property type="evidence" value="ECO:0007669"/>
    <property type="project" value="TreeGrafter"/>
</dbReference>
<name>A0A1Y3AS47_EURMA</name>
<evidence type="ECO:0000259" key="2">
    <source>
        <dbReference type="PROSITE" id="PS51004"/>
    </source>
</evidence>
<comment type="caution">
    <text evidence="1">Lacks conserved residue(s) required for the propagation of feature annotation.</text>
</comment>
<dbReference type="PANTHER" id="PTHR22625">
    <property type="entry name" value="PLEXIN"/>
    <property type="match status" value="1"/>
</dbReference>